<sequence length="159" mass="18518">MQIIKEKYFEGERPLYGLSDTILENITFGEGESPLKETQSLEIKSTIFKYKYPLWYSNNIKVADSTFETMSRSGIWYTNNISIKNSDLQAPKLFRRCKHISLDHVFFSNAEETMWTCEDVKIKNAEINGDYFGKDSLDTYGSRENCIFMSKISRNSSIR</sequence>
<proteinExistence type="predicted"/>
<dbReference type="EMBL" id="CP000413">
    <property type="protein sequence ID" value="ABJ60630.1"/>
    <property type="molecule type" value="Genomic_DNA"/>
</dbReference>
<reference evidence="1 2" key="1">
    <citation type="journal article" date="2006" name="Proc. Natl. Acad. Sci. U.S.A.">
        <title>Comparative genomics of the lactic acid bacteria.</title>
        <authorList>
            <person name="Makarova K."/>
            <person name="Slesarev A."/>
            <person name="Wolf Y."/>
            <person name="Sorokin A."/>
            <person name="Mirkin B."/>
            <person name="Koonin E."/>
            <person name="Pavlov A."/>
            <person name="Pavlova N."/>
            <person name="Karamychev V."/>
            <person name="Polouchine N."/>
            <person name="Shakhova V."/>
            <person name="Grigoriev I."/>
            <person name="Lou Y."/>
            <person name="Rohksar D."/>
            <person name="Lucas S."/>
            <person name="Huang K."/>
            <person name="Goodstein D.M."/>
            <person name="Hawkins T."/>
            <person name="Plengvidhya V."/>
            <person name="Welker D."/>
            <person name="Hughes J."/>
            <person name="Goh Y."/>
            <person name="Benson A."/>
            <person name="Baldwin K."/>
            <person name="Lee J.H."/>
            <person name="Diaz-Muniz I."/>
            <person name="Dosti B."/>
            <person name="Smeianov V."/>
            <person name="Wechter W."/>
            <person name="Barabote R."/>
            <person name="Lorca G."/>
            <person name="Altermann E."/>
            <person name="Barrangou R."/>
            <person name="Ganesan B."/>
            <person name="Xie Y."/>
            <person name="Rawsthorne H."/>
            <person name="Tamir D."/>
            <person name="Parker C."/>
            <person name="Breidt F."/>
            <person name="Broadbent J."/>
            <person name="Hutkins R."/>
            <person name="O'Sullivan D."/>
            <person name="Steele J."/>
            <person name="Unlu G."/>
            <person name="Saier M."/>
            <person name="Klaenhammer T."/>
            <person name="Richardson P."/>
            <person name="Kozyavkin S."/>
            <person name="Weimer B."/>
            <person name="Mills D."/>
        </authorList>
    </citation>
    <scope>NUCLEOTIDE SEQUENCE [LARGE SCALE GENOMIC DNA]</scope>
    <source>
        <strain evidence="2">ATCC 33323 / DSM 20243 / BCRC 14619 / CIP 102991 / JCM 1131 / KCTC 3163 / NCIMB 11718 / NCTC 13722 / AM63</strain>
    </source>
</reference>
<dbReference type="KEGG" id="lga:LGAS_1265"/>
<gene>
    <name evidence="1" type="ordered locus">LGAS_1265</name>
</gene>
<dbReference type="AlphaFoldDB" id="A0A805ZIC8"/>
<dbReference type="Pfam" id="PF12541">
    <property type="entry name" value="DUF3737"/>
    <property type="match status" value="1"/>
</dbReference>
<dbReference type="Proteomes" id="UP000000664">
    <property type="component" value="Chromosome"/>
</dbReference>
<evidence type="ECO:0008006" key="3">
    <source>
        <dbReference type="Google" id="ProtNLM"/>
    </source>
</evidence>
<dbReference type="InterPro" id="IPR022208">
    <property type="entry name" value="DUF3737"/>
</dbReference>
<evidence type="ECO:0000313" key="2">
    <source>
        <dbReference type="Proteomes" id="UP000000664"/>
    </source>
</evidence>
<protein>
    <recommendedName>
        <fullName evidence="3">DUF3737 family protein</fullName>
    </recommendedName>
</protein>
<name>A0A805ZIC8_LACGA</name>
<organism evidence="1 2">
    <name type="scientific">Lactobacillus gasseri (strain ATCC 33323 / DSM 20243 / BCRC 14619 / CIP 102991 / JCM 1131 / KCTC 3163 / NCIMB 11718 / NCTC 13722 / AM63)</name>
    <dbReference type="NCBI Taxonomy" id="324831"/>
    <lineage>
        <taxon>Bacteria</taxon>
        <taxon>Bacillati</taxon>
        <taxon>Bacillota</taxon>
        <taxon>Bacilli</taxon>
        <taxon>Lactobacillales</taxon>
        <taxon>Lactobacillaceae</taxon>
        <taxon>Lactobacillus</taxon>
    </lineage>
</organism>
<evidence type="ECO:0000313" key="1">
    <source>
        <dbReference type="EMBL" id="ABJ60630.1"/>
    </source>
</evidence>
<accession>A0A805ZIC8</accession>